<protein>
    <submittedName>
        <fullName evidence="2">Uncharacterized protein</fullName>
    </submittedName>
</protein>
<accession>A0A4Q9KXA7</accession>
<name>A0A4Q9KXA7_9MICR</name>
<dbReference type="Proteomes" id="UP000292362">
    <property type="component" value="Unassembled WGS sequence"/>
</dbReference>
<evidence type="ECO:0000313" key="2">
    <source>
        <dbReference type="EMBL" id="TBT99582.1"/>
    </source>
</evidence>
<organism evidence="2 3">
    <name type="scientific">Hamiltosporidium tvaerminnensis</name>
    <dbReference type="NCBI Taxonomy" id="1176355"/>
    <lineage>
        <taxon>Eukaryota</taxon>
        <taxon>Fungi</taxon>
        <taxon>Fungi incertae sedis</taxon>
        <taxon>Microsporidia</taxon>
        <taxon>Dubosqiidae</taxon>
        <taxon>Hamiltosporidium</taxon>
    </lineage>
</organism>
<reference evidence="2 3" key="1">
    <citation type="submission" date="2017-12" db="EMBL/GenBank/DDBJ databases">
        <authorList>
            <person name="Pombert J.-F."/>
            <person name="Haag K.L."/>
            <person name="Ebert D."/>
        </authorList>
    </citation>
    <scope>NUCLEOTIDE SEQUENCE [LARGE SCALE GENOMIC DNA]</scope>
    <source>
        <strain evidence="2">FI-OER-3-3</strain>
    </source>
</reference>
<proteinExistence type="predicted"/>
<sequence length="361" mass="42916">MKTKLNLKAMMYFSGIILLLNCIYEYLYMNQLLEINKLNKIIEKMAEVRFEYLSKHMRSDLLLIFENGSDQERSFKLPNKNCDKYLVTYMNNNTFKVEYYNDDTSLLKYLESFDKLNTLYCFTSESLIFFIRNLIKNGFKAFLNSKIISKLFIPEIFKLQCDVVESYKKMEKNFFKCKIVKNSKIFVKKCIFKSFTAYYFIFSETQSSKPFDQKYDFIETISKNPNDIKNDNDYNYTLNIYNQIEKILQNKIKSVNFGTKKMDWFSEIIELILDLLVKENIFKNKVSIAEFPEIVTKLFPTAINEYETGNFYFDDKAIVGLDFSLILESSDIIHLFNEDNVNAILRNTAVIYFTKMVTVYY</sequence>
<evidence type="ECO:0000313" key="3">
    <source>
        <dbReference type="Proteomes" id="UP000292362"/>
    </source>
</evidence>
<keyword evidence="1" id="KW-0812">Transmembrane</keyword>
<gene>
    <name evidence="2" type="ORF">CWI37_1294p0010</name>
</gene>
<keyword evidence="1" id="KW-0472">Membrane</keyword>
<comment type="caution">
    <text evidence="2">The sequence shown here is derived from an EMBL/GenBank/DDBJ whole genome shotgun (WGS) entry which is preliminary data.</text>
</comment>
<dbReference type="EMBL" id="PITJ01001294">
    <property type="protein sequence ID" value="TBT99582.1"/>
    <property type="molecule type" value="Genomic_DNA"/>
</dbReference>
<dbReference type="AlphaFoldDB" id="A0A4Q9KXA7"/>
<keyword evidence="1" id="KW-1133">Transmembrane helix</keyword>
<dbReference type="VEuPathDB" id="MicrosporidiaDB:CWI37_1294p0010"/>
<feature type="transmembrane region" description="Helical" evidence="1">
    <location>
        <begin position="12"/>
        <end position="29"/>
    </location>
</feature>
<evidence type="ECO:0000256" key="1">
    <source>
        <dbReference type="SAM" id="Phobius"/>
    </source>
</evidence>